<dbReference type="AlphaFoldDB" id="A0A511XH65"/>
<evidence type="ECO:0000313" key="2">
    <source>
        <dbReference type="Proteomes" id="UP000321746"/>
    </source>
</evidence>
<accession>A0A511XH65</accession>
<evidence type="ECO:0000313" key="1">
    <source>
        <dbReference type="EMBL" id="GEN62269.1"/>
    </source>
</evidence>
<name>A0A511XH65_9PROT</name>
<sequence>MSRDLVICRTGKNSLHTSFISDSDRQWDLLCCPYEETKTPEALLPLLRQTDIIPGQKWSGLKTLLESWDGWKAYDYIMLADDDILSCQKNISDFFTHCHCLNAKIAQPALMSQSFFTHIITIENKNFLFRNTSFVEIMVPCFRRDILEKLLHTFSLGHTGCGWGLDNLWPKLIDFDAMFIIDDTPLLHTRPLTSQQDKEAEKKLLSELYRVTNTHNINADYIKTFSGTLRNRATIMENAPEFLGVLLSGYSDTIARTPAFALQLISRQYIKNEL</sequence>
<keyword evidence="2" id="KW-1185">Reference proteome</keyword>
<dbReference type="EMBL" id="BJYG01000004">
    <property type="protein sequence ID" value="GEN62269.1"/>
    <property type="molecule type" value="Genomic_DNA"/>
</dbReference>
<comment type="caution">
    <text evidence="1">The sequence shown here is derived from an EMBL/GenBank/DDBJ whole genome shotgun (WGS) entry which is preliminary data.</text>
</comment>
<dbReference type="Proteomes" id="UP000321746">
    <property type="component" value="Unassembled WGS sequence"/>
</dbReference>
<proteinExistence type="predicted"/>
<evidence type="ECO:0008006" key="3">
    <source>
        <dbReference type="Google" id="ProtNLM"/>
    </source>
</evidence>
<gene>
    <name evidence="1" type="ORF">AOE01nite_04930</name>
</gene>
<protein>
    <recommendedName>
        <fullName evidence="3">DUF707 domain-containing protein</fullName>
    </recommendedName>
</protein>
<organism evidence="1 2">
    <name type="scientific">Acetobacter oeni</name>
    <dbReference type="NCBI Taxonomy" id="304077"/>
    <lineage>
        <taxon>Bacteria</taxon>
        <taxon>Pseudomonadati</taxon>
        <taxon>Pseudomonadota</taxon>
        <taxon>Alphaproteobacteria</taxon>
        <taxon>Acetobacterales</taxon>
        <taxon>Acetobacteraceae</taxon>
        <taxon>Acetobacter</taxon>
    </lineage>
</organism>
<reference evidence="1 2" key="1">
    <citation type="submission" date="2019-07" db="EMBL/GenBank/DDBJ databases">
        <title>Whole genome shotgun sequence of Acetobacter oeni NBRC 105207.</title>
        <authorList>
            <person name="Hosoyama A."/>
            <person name="Uohara A."/>
            <person name="Ohji S."/>
            <person name="Ichikawa N."/>
        </authorList>
    </citation>
    <scope>NUCLEOTIDE SEQUENCE [LARGE SCALE GENOMIC DNA]</scope>
    <source>
        <strain evidence="1 2">NBRC 105207</strain>
    </source>
</reference>